<dbReference type="InterPro" id="IPR017788">
    <property type="entry name" value="Hda"/>
</dbReference>
<dbReference type="PANTHER" id="PTHR30050:SF5">
    <property type="entry name" value="DNAA REGULATORY INACTIVATOR HDA"/>
    <property type="match status" value="1"/>
</dbReference>
<dbReference type="GeneID" id="61527077"/>
<dbReference type="EMBL" id="JABBZM010000004">
    <property type="protein sequence ID" value="NMV37358.1"/>
    <property type="molecule type" value="Genomic_DNA"/>
</dbReference>
<dbReference type="GO" id="GO:0005886">
    <property type="term" value="C:plasma membrane"/>
    <property type="evidence" value="ECO:0007669"/>
    <property type="project" value="TreeGrafter"/>
</dbReference>
<organism evidence="3 6">
    <name type="scientific">Ralstonia insidiosa</name>
    <dbReference type="NCBI Taxonomy" id="190721"/>
    <lineage>
        <taxon>Bacteria</taxon>
        <taxon>Pseudomonadati</taxon>
        <taxon>Pseudomonadota</taxon>
        <taxon>Betaproteobacteria</taxon>
        <taxon>Burkholderiales</taxon>
        <taxon>Burkholderiaceae</taxon>
        <taxon>Ralstonia</taxon>
    </lineage>
</organism>
<dbReference type="GO" id="GO:0032297">
    <property type="term" value="P:negative regulation of DNA-templated DNA replication initiation"/>
    <property type="evidence" value="ECO:0007669"/>
    <property type="project" value="InterPro"/>
</dbReference>
<dbReference type="Gene3D" id="3.40.50.300">
    <property type="entry name" value="P-loop containing nucleotide triphosphate hydrolases"/>
    <property type="match status" value="1"/>
</dbReference>
<keyword evidence="6" id="KW-1185">Reference proteome</keyword>
<evidence type="ECO:0000313" key="5">
    <source>
        <dbReference type="Proteomes" id="UP000077927"/>
    </source>
</evidence>
<dbReference type="KEGG" id="rin:ACS15_2871"/>
<evidence type="ECO:0000313" key="7">
    <source>
        <dbReference type="Proteomes" id="UP000575469"/>
    </source>
</evidence>
<reference evidence="3" key="2">
    <citation type="submission" date="2016-06" db="EMBL/GenBank/DDBJ databases">
        <authorList>
            <person name="Kjaerup R.B."/>
            <person name="Dalgaard T.S."/>
            <person name="Juul-Madsen H.R."/>
        </authorList>
    </citation>
    <scope>NUCLEOTIDE SEQUENCE [LARGE SCALE GENOMIC DNA]</scope>
    <source>
        <strain evidence="3">ATCC 49129</strain>
    </source>
</reference>
<reference evidence="4 7" key="4">
    <citation type="submission" date="2020-04" db="EMBL/GenBank/DDBJ databases">
        <title>Ralstonia insidiosa genome sequencing and assembly.</title>
        <authorList>
            <person name="Martins R.C.R."/>
            <person name="Perdigao-Neto L.V."/>
            <person name="Levin A.S.S."/>
            <person name="Costa S.F."/>
        </authorList>
    </citation>
    <scope>NUCLEOTIDE SEQUENCE [LARGE SCALE GENOMIC DNA]</scope>
    <source>
        <strain evidence="4 7">5047</strain>
    </source>
</reference>
<evidence type="ECO:0000313" key="2">
    <source>
        <dbReference type="EMBL" id="ANH73018.1"/>
    </source>
</evidence>
<dbReference type="OrthoDB" id="9784878at2"/>
<dbReference type="InterPro" id="IPR055199">
    <property type="entry name" value="Hda_lid"/>
</dbReference>
<protein>
    <submittedName>
        <fullName evidence="3">DnaA regulatory inactivator Hda</fullName>
    </submittedName>
</protein>
<dbReference type="SUPFAM" id="SSF52540">
    <property type="entry name" value="P-loop containing nucleoside triphosphate hydrolases"/>
    <property type="match status" value="1"/>
</dbReference>
<evidence type="ECO:0000259" key="1">
    <source>
        <dbReference type="Pfam" id="PF22688"/>
    </source>
</evidence>
<dbReference type="GO" id="GO:0003688">
    <property type="term" value="F:DNA replication origin binding"/>
    <property type="evidence" value="ECO:0007669"/>
    <property type="project" value="TreeGrafter"/>
</dbReference>
<name>A0A191ZZ49_9RALS</name>
<dbReference type="Proteomes" id="UP000078572">
    <property type="component" value="Chromosome 1"/>
</dbReference>
<reference evidence="2 5" key="1">
    <citation type="submission" date="2015-09" db="EMBL/GenBank/DDBJ databases">
        <authorList>
            <person name="Xu Y."/>
            <person name="Nagy A."/>
            <person name="Liu N.T."/>
            <person name="Nou X."/>
        </authorList>
    </citation>
    <scope>NUCLEOTIDE SEQUENCE [LARGE SCALE GENOMIC DNA]</scope>
    <source>
        <strain evidence="2 5">FC1138</strain>
    </source>
</reference>
<gene>
    <name evidence="2" type="primary">hda</name>
    <name evidence="3" type="ORF">A9Y76_13735</name>
    <name evidence="2" type="ORF">ACS15_2871</name>
    <name evidence="4" type="ORF">HGR00_05520</name>
</gene>
<dbReference type="PATRIC" id="fig|190721.6.peg.2837"/>
<accession>A0A191ZZ49</accession>
<dbReference type="Gene3D" id="1.10.8.60">
    <property type="match status" value="1"/>
</dbReference>
<evidence type="ECO:0000313" key="6">
    <source>
        <dbReference type="Proteomes" id="UP000078572"/>
    </source>
</evidence>
<dbReference type="GO" id="GO:0006270">
    <property type="term" value="P:DNA replication initiation"/>
    <property type="evidence" value="ECO:0007669"/>
    <property type="project" value="TreeGrafter"/>
</dbReference>
<dbReference type="InterPro" id="IPR027417">
    <property type="entry name" value="P-loop_NTPase"/>
</dbReference>
<sequence length="233" mass="25727">MAQPEQLPLELGAPPAPTFDNFVAAGNEEALLRLRALVPQVVDGTATDRLVYLWGEEGSGRSHLLQAICAQAEAGGYEVRTLEPDAPAEAYDFDPKVTVWTIDDAEHLDEWAQIAVFNLVNEVRAHPHAAIAIAGAAAPMSMPLREDLRTRLGWGLVYWLRPLSDADKVEALRHAARERGMQLSADVPQWLVTHSYRDMPSLMALLDALDTYSLARKRAVTLPLVRDMLALMK</sequence>
<dbReference type="EMBL" id="CP016022">
    <property type="protein sequence ID" value="ANJ73460.1"/>
    <property type="molecule type" value="Genomic_DNA"/>
</dbReference>
<dbReference type="Proteomes" id="UP000575469">
    <property type="component" value="Unassembled WGS sequence"/>
</dbReference>
<proteinExistence type="predicted"/>
<dbReference type="NCBIfam" id="TIGR03420">
    <property type="entry name" value="DnaA_homol_Hda"/>
    <property type="match status" value="1"/>
</dbReference>
<dbReference type="PANTHER" id="PTHR30050">
    <property type="entry name" value="CHROMOSOMAL REPLICATION INITIATOR PROTEIN DNAA"/>
    <property type="match status" value="1"/>
</dbReference>
<feature type="domain" description="Hda lid" evidence="1">
    <location>
        <begin position="165"/>
        <end position="229"/>
    </location>
</feature>
<dbReference type="EMBL" id="CP012605">
    <property type="protein sequence ID" value="ANH73018.1"/>
    <property type="molecule type" value="Genomic_DNA"/>
</dbReference>
<reference evidence="6" key="3">
    <citation type="submission" date="2016-06" db="EMBL/GenBank/DDBJ databases">
        <authorList>
            <person name="Xu Y."/>
            <person name="Nagy A."/>
            <person name="Yan X."/>
            <person name="Kim S.W."/>
            <person name="Haley B."/>
            <person name="Liu N.T."/>
            <person name="Nou X."/>
        </authorList>
    </citation>
    <scope>NUCLEOTIDE SEQUENCE [LARGE SCALE GENOMIC DNA]</scope>
    <source>
        <strain evidence="6">ATCC 49129</strain>
    </source>
</reference>
<evidence type="ECO:0000313" key="4">
    <source>
        <dbReference type="EMBL" id="NMV37358.1"/>
    </source>
</evidence>
<evidence type="ECO:0000313" key="3">
    <source>
        <dbReference type="EMBL" id="ANJ73460.1"/>
    </source>
</evidence>
<dbReference type="RefSeq" id="WP_021195874.1">
    <property type="nucleotide sequence ID" value="NZ_CP012605.1"/>
</dbReference>
<dbReference type="AlphaFoldDB" id="A0A191ZZ49"/>
<dbReference type="STRING" id="190721.ACS15_2871"/>
<dbReference type="Pfam" id="PF22688">
    <property type="entry name" value="Hda_lid"/>
    <property type="match status" value="1"/>
</dbReference>
<dbReference type="Proteomes" id="UP000077927">
    <property type="component" value="Chromosome 1"/>
</dbReference>